<dbReference type="EMBL" id="JAQIZT010000006">
    <property type="protein sequence ID" value="KAJ6993196.1"/>
    <property type="molecule type" value="Genomic_DNA"/>
</dbReference>
<comment type="caution">
    <text evidence="1">The sequence shown here is derived from an EMBL/GenBank/DDBJ whole genome shotgun (WGS) entry which is preliminary data.</text>
</comment>
<organism evidence="1 2">
    <name type="scientific">Populus alba x Populus x berolinensis</name>
    <dbReference type="NCBI Taxonomy" id="444605"/>
    <lineage>
        <taxon>Eukaryota</taxon>
        <taxon>Viridiplantae</taxon>
        <taxon>Streptophyta</taxon>
        <taxon>Embryophyta</taxon>
        <taxon>Tracheophyta</taxon>
        <taxon>Spermatophyta</taxon>
        <taxon>Magnoliopsida</taxon>
        <taxon>eudicotyledons</taxon>
        <taxon>Gunneridae</taxon>
        <taxon>Pentapetalae</taxon>
        <taxon>rosids</taxon>
        <taxon>fabids</taxon>
        <taxon>Malpighiales</taxon>
        <taxon>Salicaceae</taxon>
        <taxon>Saliceae</taxon>
        <taxon>Populus</taxon>
    </lineage>
</organism>
<gene>
    <name evidence="1" type="ORF">NC653_016352</name>
</gene>
<evidence type="ECO:0000313" key="1">
    <source>
        <dbReference type="EMBL" id="KAJ6993196.1"/>
    </source>
</evidence>
<name>A0AAD6VZL0_9ROSI</name>
<accession>A0AAD6VZL0</accession>
<evidence type="ECO:0000313" key="2">
    <source>
        <dbReference type="Proteomes" id="UP001164929"/>
    </source>
</evidence>
<dbReference type="Proteomes" id="UP001164929">
    <property type="component" value="Chromosome 6"/>
</dbReference>
<sequence>MELDCNQALDDIPSYGICSLNDNLVYYFFIR</sequence>
<dbReference type="AlphaFoldDB" id="A0AAD6VZL0"/>
<reference evidence="1" key="1">
    <citation type="journal article" date="2023" name="Mol. Ecol. Resour.">
        <title>Chromosome-level genome assembly of a triploid poplar Populus alba 'Berolinensis'.</title>
        <authorList>
            <person name="Chen S."/>
            <person name="Yu Y."/>
            <person name="Wang X."/>
            <person name="Wang S."/>
            <person name="Zhang T."/>
            <person name="Zhou Y."/>
            <person name="He R."/>
            <person name="Meng N."/>
            <person name="Wang Y."/>
            <person name="Liu W."/>
            <person name="Liu Z."/>
            <person name="Liu J."/>
            <person name="Guo Q."/>
            <person name="Huang H."/>
            <person name="Sederoff R.R."/>
            <person name="Wang G."/>
            <person name="Qu G."/>
            <person name="Chen S."/>
        </authorList>
    </citation>
    <scope>NUCLEOTIDE SEQUENCE</scope>
    <source>
        <strain evidence="1">SC-2020</strain>
    </source>
</reference>
<keyword evidence="2" id="KW-1185">Reference proteome</keyword>
<proteinExistence type="predicted"/>
<protein>
    <submittedName>
        <fullName evidence="1">Uncharacterized protein</fullName>
    </submittedName>
</protein>